<name>A0A809SCR1_9BACT</name>
<feature type="domain" description="Quinate/shikimate 5-dehydrogenase/glutamyl-tRNA reductase" evidence="1">
    <location>
        <begin position="148"/>
        <end position="249"/>
    </location>
</feature>
<accession>A0A809SCR1</accession>
<proteinExistence type="predicted"/>
<dbReference type="Pfam" id="PF01488">
    <property type="entry name" value="Shikimate_DH"/>
    <property type="match status" value="1"/>
</dbReference>
<evidence type="ECO:0000313" key="3">
    <source>
        <dbReference type="Proteomes" id="UP000662873"/>
    </source>
</evidence>
<dbReference type="AlphaFoldDB" id="A0A809SCR1"/>
<dbReference type="KEGG" id="npy:NPRO_00590"/>
<reference evidence="2" key="1">
    <citation type="journal article" name="DNA Res.">
        <title>The physiological potential of anammox bacteria as revealed by their core genome structure.</title>
        <authorList>
            <person name="Okubo T."/>
            <person name="Toyoda A."/>
            <person name="Fukuhara K."/>
            <person name="Uchiyama I."/>
            <person name="Harigaya Y."/>
            <person name="Kuroiwa M."/>
            <person name="Suzuki T."/>
            <person name="Murakami Y."/>
            <person name="Suwa Y."/>
            <person name="Takami H."/>
        </authorList>
    </citation>
    <scope>NUCLEOTIDE SEQUENCE</scope>
    <source>
        <strain evidence="2">317325-2</strain>
    </source>
</reference>
<dbReference type="Proteomes" id="UP000662873">
    <property type="component" value="Chromosome"/>
</dbReference>
<dbReference type="SUPFAM" id="SSF51735">
    <property type="entry name" value="NAD(P)-binding Rossmann-fold domains"/>
    <property type="match status" value="1"/>
</dbReference>
<dbReference type="EMBL" id="AP021858">
    <property type="protein sequence ID" value="BBO22464.1"/>
    <property type="molecule type" value="Genomic_DNA"/>
</dbReference>
<dbReference type="InterPro" id="IPR006151">
    <property type="entry name" value="Shikm_DH/Glu-tRNA_Rdtase"/>
</dbReference>
<sequence length="367" mass="39248">MRTFAFIIHPLSVNDVARKYPVARFLPLSLVEAFLKAKSPMVLSEIKGVRSLTGEGLKGWFIGCPLTPRQLSGGVPLELVYQRLQESCEIAHRQGAEIIGLGAFTAVAGDGGITVAKRSPIPVTTGNSYTVATAIEGTLDACKQVGIEARSSTLAVVGATGSIGKTCARILSATFERVILIGRDPSRTRDLAEEIPHSEPTTDLERLVQADAVITVTSSDAAIIQPHHLKSGSVVCDVARPRDVSAKVVGQRPDVLLIEGGVVSVPGDVDFGMDFGFPPKTAYACMCETMMLALEGRLENYTLGKDVSVEQVKETQGWANKHGFKLAGYRSFQRAVSQEDIARVRAARAAAIPSPVSLREKSSPLRP</sequence>
<gene>
    <name evidence="2" type="ORF">NPRO_00590</name>
</gene>
<dbReference type="InterPro" id="IPR036291">
    <property type="entry name" value="NAD(P)-bd_dom_sf"/>
</dbReference>
<dbReference type="Gene3D" id="3.40.50.720">
    <property type="entry name" value="NAD(P)-binding Rossmann-like Domain"/>
    <property type="match status" value="1"/>
</dbReference>
<protein>
    <submittedName>
        <fullName evidence="2">Shikimate dehydrogenase</fullName>
    </submittedName>
</protein>
<organism evidence="2 3">
    <name type="scientific">Candidatus Nitrosymbiomonas proteolyticus</name>
    <dbReference type="NCBI Taxonomy" id="2608984"/>
    <lineage>
        <taxon>Bacteria</taxon>
        <taxon>Bacillati</taxon>
        <taxon>Armatimonadota</taxon>
        <taxon>Armatimonadota incertae sedis</taxon>
        <taxon>Candidatus Nitrosymbiomonas</taxon>
    </lineage>
</organism>
<evidence type="ECO:0000259" key="1">
    <source>
        <dbReference type="Pfam" id="PF01488"/>
    </source>
</evidence>
<evidence type="ECO:0000313" key="2">
    <source>
        <dbReference type="EMBL" id="BBO22464.1"/>
    </source>
</evidence>